<protein>
    <submittedName>
        <fullName evidence="2">Unplaced genomic scaffold supercont1.3, whole genome shotgun sequence</fullName>
    </submittedName>
</protein>
<dbReference type="RefSeq" id="XP_013285753.1">
    <property type="nucleotide sequence ID" value="XM_013430299.1"/>
</dbReference>
<proteinExistence type="predicted"/>
<dbReference type="Gene3D" id="2.30.110.10">
    <property type="entry name" value="Electron Transport, Fmn-binding Protein, Chain A"/>
    <property type="match status" value="1"/>
</dbReference>
<dbReference type="Pfam" id="PF12900">
    <property type="entry name" value="Pyridox_ox_2"/>
    <property type="match status" value="1"/>
</dbReference>
<dbReference type="PANTHER" id="PTHR34071">
    <property type="entry name" value="5-NITROIMIDAZOLE ANTIBIOTICS RESISTANCE PROTEIN, NIMA-FAMILY-RELATED PROTEIN-RELATED"/>
    <property type="match status" value="1"/>
</dbReference>
<dbReference type="InterPro" id="IPR024747">
    <property type="entry name" value="Pyridox_Oxase-rel"/>
</dbReference>
<dbReference type="PANTHER" id="PTHR34071:SF2">
    <property type="entry name" value="FLAVIN-NUCLEOTIDE-BINDING PROTEIN"/>
    <property type="match status" value="1"/>
</dbReference>
<name>A0A0D2GTS3_9EURO</name>
<dbReference type="HOGENOM" id="CLU_067890_0_0_1"/>
<keyword evidence="3" id="KW-1185">Reference proteome</keyword>
<sequence length="277" mass="30129">MKQTATYDLEQIHSIINTSTVVHVSFNTPDPSNPFPVTLPMVGVAASFEHPSASLGEPLDIYLHGYVSSRLMNLSRNTAQAAPDSTSPPASTAGGDGGGEGTAQGLPVTISATLVDGLVLTLTPNTHDVNYRSATLFGYANLVTSLEEKVWAMEQVTNSVVRDRWRHTRVPPDGAEMQSTSILRVKVVGGSGKVRVGGPRDELKDLKRDDIRDKVWTGVIPVWECFGDPIEYRGVVQGDGKENRVDSVPEHVREFAREMREQNEKYALAAVVDTSQD</sequence>
<dbReference type="AlphaFoldDB" id="A0A0D2GTS3"/>
<dbReference type="SUPFAM" id="SSF50475">
    <property type="entry name" value="FMN-binding split barrel"/>
    <property type="match status" value="1"/>
</dbReference>
<dbReference type="EMBL" id="KN846971">
    <property type="protein sequence ID" value="KIW81945.1"/>
    <property type="molecule type" value="Genomic_DNA"/>
</dbReference>
<dbReference type="GeneID" id="25304461"/>
<dbReference type="Proteomes" id="UP000053029">
    <property type="component" value="Unassembled WGS sequence"/>
</dbReference>
<organism evidence="2 3">
    <name type="scientific">Fonsecaea pedrosoi CBS 271.37</name>
    <dbReference type="NCBI Taxonomy" id="1442368"/>
    <lineage>
        <taxon>Eukaryota</taxon>
        <taxon>Fungi</taxon>
        <taxon>Dikarya</taxon>
        <taxon>Ascomycota</taxon>
        <taxon>Pezizomycotina</taxon>
        <taxon>Eurotiomycetes</taxon>
        <taxon>Chaetothyriomycetidae</taxon>
        <taxon>Chaetothyriales</taxon>
        <taxon>Herpotrichiellaceae</taxon>
        <taxon>Fonsecaea</taxon>
    </lineage>
</organism>
<dbReference type="InterPro" id="IPR012349">
    <property type="entry name" value="Split_barrel_FMN-bd"/>
</dbReference>
<feature type="compositionally biased region" description="Polar residues" evidence="1">
    <location>
        <begin position="77"/>
        <end position="90"/>
    </location>
</feature>
<reference evidence="2 3" key="1">
    <citation type="submission" date="2015-01" db="EMBL/GenBank/DDBJ databases">
        <title>The Genome Sequence of Fonsecaea pedrosoi CBS 271.37.</title>
        <authorList>
            <consortium name="The Broad Institute Genomics Platform"/>
            <person name="Cuomo C."/>
            <person name="de Hoog S."/>
            <person name="Gorbushina A."/>
            <person name="Stielow B."/>
            <person name="Teixiera M."/>
            <person name="Abouelleil A."/>
            <person name="Chapman S.B."/>
            <person name="Priest M."/>
            <person name="Young S.K."/>
            <person name="Wortman J."/>
            <person name="Nusbaum C."/>
            <person name="Birren B."/>
        </authorList>
    </citation>
    <scope>NUCLEOTIDE SEQUENCE [LARGE SCALE GENOMIC DNA]</scope>
    <source>
        <strain evidence="2 3">CBS 271.37</strain>
    </source>
</reference>
<dbReference type="STRING" id="1442368.A0A0D2GTS3"/>
<gene>
    <name evidence="2" type="ORF">Z517_04971</name>
</gene>
<feature type="region of interest" description="Disordered" evidence="1">
    <location>
        <begin position="77"/>
        <end position="105"/>
    </location>
</feature>
<evidence type="ECO:0000313" key="2">
    <source>
        <dbReference type="EMBL" id="KIW81945.1"/>
    </source>
</evidence>
<accession>A0A0D2GTS3</accession>
<dbReference type="OrthoDB" id="444432at2759"/>
<evidence type="ECO:0000313" key="3">
    <source>
        <dbReference type="Proteomes" id="UP000053029"/>
    </source>
</evidence>
<dbReference type="VEuPathDB" id="FungiDB:Z517_04971"/>
<evidence type="ECO:0000256" key="1">
    <source>
        <dbReference type="SAM" id="MobiDB-lite"/>
    </source>
</evidence>